<dbReference type="SUPFAM" id="SSF54236">
    <property type="entry name" value="Ubiquitin-like"/>
    <property type="match status" value="1"/>
</dbReference>
<dbReference type="GO" id="GO:0005737">
    <property type="term" value="C:cytoplasm"/>
    <property type="evidence" value="ECO:0007669"/>
    <property type="project" value="TreeGrafter"/>
</dbReference>
<dbReference type="OrthoDB" id="196547at2759"/>
<dbReference type="EMBL" id="KQ430242">
    <property type="protein sequence ID" value="KOF64444.1"/>
    <property type="molecule type" value="Genomic_DNA"/>
</dbReference>
<dbReference type="InterPro" id="IPR003116">
    <property type="entry name" value="RBD_dom"/>
</dbReference>
<sequence length="91" mass="10163">MESKLPTSRTAVFTAVAMLHSKTGKEVDKKKSTYGNEDLRFCRVLLPDNSTAVVCAKYGQSIHQVLSHLFDKRNLTLESTEVFLLGSDKVM</sequence>
<dbReference type="InterPro" id="IPR029071">
    <property type="entry name" value="Ubiquitin-like_domsf"/>
</dbReference>
<proteinExistence type="predicted"/>
<dbReference type="Pfam" id="PF02196">
    <property type="entry name" value="RBD"/>
    <property type="match status" value="1"/>
</dbReference>
<dbReference type="GO" id="GO:0005886">
    <property type="term" value="C:plasma membrane"/>
    <property type="evidence" value="ECO:0007669"/>
    <property type="project" value="TreeGrafter"/>
</dbReference>
<feature type="domain" description="RBD" evidence="1">
    <location>
        <begin position="40"/>
        <end position="91"/>
    </location>
</feature>
<dbReference type="PANTHER" id="PTHR45945:SF3">
    <property type="entry name" value="REGULATOR OF G-PROTEIN SIGNALING LOCO"/>
    <property type="match status" value="1"/>
</dbReference>
<dbReference type="GO" id="GO:0008277">
    <property type="term" value="P:regulation of G protein-coupled receptor signaling pathway"/>
    <property type="evidence" value="ECO:0007669"/>
    <property type="project" value="TreeGrafter"/>
</dbReference>
<dbReference type="GO" id="GO:0007165">
    <property type="term" value="P:signal transduction"/>
    <property type="evidence" value="ECO:0007669"/>
    <property type="project" value="InterPro"/>
</dbReference>
<dbReference type="AlphaFoldDB" id="A0A0L8FJK3"/>
<name>A0A0L8FJK3_OCTBM</name>
<organism evidence="2">
    <name type="scientific">Octopus bimaculoides</name>
    <name type="common">California two-spotted octopus</name>
    <dbReference type="NCBI Taxonomy" id="37653"/>
    <lineage>
        <taxon>Eukaryota</taxon>
        <taxon>Metazoa</taxon>
        <taxon>Spiralia</taxon>
        <taxon>Lophotrochozoa</taxon>
        <taxon>Mollusca</taxon>
        <taxon>Cephalopoda</taxon>
        <taxon>Coleoidea</taxon>
        <taxon>Octopodiformes</taxon>
        <taxon>Octopoda</taxon>
        <taxon>Incirrata</taxon>
        <taxon>Octopodidae</taxon>
        <taxon>Octopus</taxon>
    </lineage>
</organism>
<dbReference type="GO" id="GO:0005096">
    <property type="term" value="F:GTPase activator activity"/>
    <property type="evidence" value="ECO:0007669"/>
    <property type="project" value="InterPro"/>
</dbReference>
<dbReference type="PROSITE" id="PS50898">
    <property type="entry name" value="RBD"/>
    <property type="match status" value="1"/>
</dbReference>
<reference evidence="2" key="1">
    <citation type="submission" date="2015-07" db="EMBL/GenBank/DDBJ databases">
        <title>MeaNS - Measles Nucleotide Surveillance Program.</title>
        <authorList>
            <person name="Tran T."/>
            <person name="Druce J."/>
        </authorList>
    </citation>
    <scope>NUCLEOTIDE SEQUENCE</scope>
    <source>
        <strain evidence="2">UCB-OBI-ISO-001</strain>
        <tissue evidence="2">Gonad</tissue>
    </source>
</reference>
<dbReference type="Gene3D" id="3.10.20.90">
    <property type="entry name" value="Phosphatidylinositol 3-kinase Catalytic Subunit, Chain A, domain 1"/>
    <property type="match status" value="1"/>
</dbReference>
<dbReference type="GO" id="GO:0005634">
    <property type="term" value="C:nucleus"/>
    <property type="evidence" value="ECO:0007669"/>
    <property type="project" value="TreeGrafter"/>
</dbReference>
<gene>
    <name evidence="2" type="ORF">OCBIM_22017292mg</name>
</gene>
<evidence type="ECO:0000259" key="1">
    <source>
        <dbReference type="PROSITE" id="PS50898"/>
    </source>
</evidence>
<dbReference type="PANTHER" id="PTHR45945">
    <property type="entry name" value="REGULATOR OF G-PROTEIN SIGNALING LOCO"/>
    <property type="match status" value="1"/>
</dbReference>
<dbReference type="InterPro" id="IPR046995">
    <property type="entry name" value="RGS10/12/14-like"/>
</dbReference>
<protein>
    <recommendedName>
        <fullName evidence="1">RBD domain-containing protein</fullName>
    </recommendedName>
</protein>
<dbReference type="STRING" id="37653.A0A0L8FJK3"/>
<accession>A0A0L8FJK3</accession>
<evidence type="ECO:0000313" key="2">
    <source>
        <dbReference type="EMBL" id="KOF64444.1"/>
    </source>
</evidence>